<protein>
    <submittedName>
        <fullName evidence="1">Uncharacterized protein</fullName>
    </submittedName>
</protein>
<reference evidence="1 2" key="1">
    <citation type="submission" date="2023-09" db="EMBL/GenBank/DDBJ databases">
        <authorList>
            <person name="Wang M."/>
        </authorList>
    </citation>
    <scope>NUCLEOTIDE SEQUENCE [LARGE SCALE GENOMIC DNA]</scope>
    <source>
        <strain evidence="1">GT-2023</strain>
        <tissue evidence="1">Liver</tissue>
    </source>
</reference>
<evidence type="ECO:0000313" key="1">
    <source>
        <dbReference type="EMBL" id="KAL1281535.1"/>
    </source>
</evidence>
<organism evidence="1 2">
    <name type="scientific">Cirrhinus molitorella</name>
    <name type="common">mud carp</name>
    <dbReference type="NCBI Taxonomy" id="172907"/>
    <lineage>
        <taxon>Eukaryota</taxon>
        <taxon>Metazoa</taxon>
        <taxon>Chordata</taxon>
        <taxon>Craniata</taxon>
        <taxon>Vertebrata</taxon>
        <taxon>Euteleostomi</taxon>
        <taxon>Actinopterygii</taxon>
        <taxon>Neopterygii</taxon>
        <taxon>Teleostei</taxon>
        <taxon>Ostariophysi</taxon>
        <taxon>Cypriniformes</taxon>
        <taxon>Cyprinidae</taxon>
        <taxon>Labeoninae</taxon>
        <taxon>Labeonini</taxon>
        <taxon>Cirrhinus</taxon>
    </lineage>
</organism>
<gene>
    <name evidence="1" type="ORF">QQF64_000338</name>
</gene>
<dbReference type="EMBL" id="JAYMGO010000001">
    <property type="protein sequence ID" value="KAL1281535.1"/>
    <property type="molecule type" value="Genomic_DNA"/>
</dbReference>
<proteinExistence type="predicted"/>
<evidence type="ECO:0000313" key="2">
    <source>
        <dbReference type="Proteomes" id="UP001558613"/>
    </source>
</evidence>
<keyword evidence="2" id="KW-1185">Reference proteome</keyword>
<name>A0ABR3NWW6_9TELE</name>
<sequence length="107" mass="10811">MFSQTHIQIRSIRIKNVDKLPSYSLSADIIATAAPPNAAATAATADTLPDEASFPAAAADLAAAAAVTAARPVSTPCAATPAPAALSTAASSITSPAFFRHYFSCSF</sequence>
<accession>A0ABR3NWW6</accession>
<comment type="caution">
    <text evidence="1">The sequence shown here is derived from an EMBL/GenBank/DDBJ whole genome shotgun (WGS) entry which is preliminary data.</text>
</comment>
<dbReference type="Proteomes" id="UP001558613">
    <property type="component" value="Unassembled WGS sequence"/>
</dbReference>